<dbReference type="PROSITE" id="PS51084">
    <property type="entry name" value="HIT_2"/>
    <property type="match status" value="1"/>
</dbReference>
<dbReference type="InterPro" id="IPR036265">
    <property type="entry name" value="HIT-like_sf"/>
</dbReference>
<reference evidence="3 4" key="1">
    <citation type="submission" date="2023-08" db="EMBL/GenBank/DDBJ databases">
        <title>Draft genome sequence of Algoriphagus confluentis.</title>
        <authorList>
            <person name="Takatani N."/>
            <person name="Hosokawa M."/>
            <person name="Sawabe T."/>
        </authorList>
    </citation>
    <scope>NUCLEOTIDE SEQUENCE [LARGE SCALE GENOMIC DNA]</scope>
    <source>
        <strain evidence="3 4">NBRC 111222</strain>
    </source>
</reference>
<dbReference type="SUPFAM" id="SSF54197">
    <property type="entry name" value="HIT-like"/>
    <property type="match status" value="1"/>
</dbReference>
<dbReference type="EMBL" id="BTPD01000003">
    <property type="protein sequence ID" value="GMQ28358.1"/>
    <property type="molecule type" value="Genomic_DNA"/>
</dbReference>
<dbReference type="InterPro" id="IPR001310">
    <property type="entry name" value="Histidine_triad_HIT"/>
</dbReference>
<sequence>MASIFTKIINREIPAQIVAEDDNYIAFLDIMPLVKGHVLVVPKREVDYIFNLEPEELAGLHMFAQKVAKAMDKTIKCTRIGVAVIGLEVPHVHVHLVPLRTMDDINFTRPKLKLSPEELAEVADKIRAGF</sequence>
<evidence type="ECO:0000313" key="3">
    <source>
        <dbReference type="EMBL" id="GMQ28358.1"/>
    </source>
</evidence>
<dbReference type="InterPro" id="IPR011146">
    <property type="entry name" value="HIT-like"/>
</dbReference>
<feature type="domain" description="HIT" evidence="2">
    <location>
        <begin position="4"/>
        <end position="107"/>
    </location>
</feature>
<dbReference type="PRINTS" id="PR00332">
    <property type="entry name" value="HISTRIAD"/>
</dbReference>
<accession>A0ABQ6PMI6</accession>
<dbReference type="Pfam" id="PF01230">
    <property type="entry name" value="HIT"/>
    <property type="match status" value="1"/>
</dbReference>
<organism evidence="3 4">
    <name type="scientific">Algoriphagus confluentis</name>
    <dbReference type="NCBI Taxonomy" id="1697556"/>
    <lineage>
        <taxon>Bacteria</taxon>
        <taxon>Pseudomonadati</taxon>
        <taxon>Bacteroidota</taxon>
        <taxon>Cytophagia</taxon>
        <taxon>Cytophagales</taxon>
        <taxon>Cyclobacteriaceae</taxon>
        <taxon>Algoriphagus</taxon>
    </lineage>
</organism>
<feature type="short sequence motif" description="Histidine triad motif" evidence="1">
    <location>
        <begin position="91"/>
        <end position="95"/>
    </location>
</feature>
<evidence type="ECO:0000313" key="4">
    <source>
        <dbReference type="Proteomes" id="UP001338309"/>
    </source>
</evidence>
<protein>
    <submittedName>
        <fullName evidence="3">HIT family protein</fullName>
    </submittedName>
</protein>
<name>A0ABQ6PMI6_9BACT</name>
<comment type="caution">
    <text evidence="3">The sequence shown here is derived from an EMBL/GenBank/DDBJ whole genome shotgun (WGS) entry which is preliminary data.</text>
</comment>
<keyword evidence="4" id="KW-1185">Reference proteome</keyword>
<dbReference type="RefSeq" id="WP_338223118.1">
    <property type="nucleotide sequence ID" value="NZ_BTPD01000003.1"/>
</dbReference>
<proteinExistence type="predicted"/>
<gene>
    <name evidence="3" type="ORF">Aconfl_10010</name>
</gene>
<evidence type="ECO:0000259" key="2">
    <source>
        <dbReference type="PROSITE" id="PS51084"/>
    </source>
</evidence>
<dbReference type="Gene3D" id="3.30.428.10">
    <property type="entry name" value="HIT-like"/>
    <property type="match status" value="1"/>
</dbReference>
<dbReference type="PANTHER" id="PTHR46648">
    <property type="entry name" value="HIT FAMILY PROTEIN 1"/>
    <property type="match status" value="1"/>
</dbReference>
<dbReference type="Proteomes" id="UP001338309">
    <property type="component" value="Unassembled WGS sequence"/>
</dbReference>
<dbReference type="PANTHER" id="PTHR46648:SF1">
    <property type="entry name" value="ADENOSINE 5'-MONOPHOSPHORAMIDASE HNT1"/>
    <property type="match status" value="1"/>
</dbReference>
<evidence type="ECO:0000256" key="1">
    <source>
        <dbReference type="PROSITE-ProRule" id="PRU00464"/>
    </source>
</evidence>